<protein>
    <submittedName>
        <fullName evidence="5">GntR family transcriptional regulator</fullName>
    </submittedName>
</protein>
<dbReference type="CDD" id="cd07377">
    <property type="entry name" value="WHTH_GntR"/>
    <property type="match status" value="1"/>
</dbReference>
<reference evidence="6" key="1">
    <citation type="journal article" date="2019" name="Int. J. Syst. Evol. Microbiol.">
        <title>The Global Catalogue of Microorganisms (GCM) 10K type strain sequencing project: providing services to taxonomists for standard genome sequencing and annotation.</title>
        <authorList>
            <consortium name="The Broad Institute Genomics Platform"/>
            <consortium name="The Broad Institute Genome Sequencing Center for Infectious Disease"/>
            <person name="Wu L."/>
            <person name="Ma J."/>
        </authorList>
    </citation>
    <scope>NUCLEOTIDE SEQUENCE [LARGE SCALE GENOMIC DNA]</scope>
    <source>
        <strain evidence="6">JCM 17130</strain>
    </source>
</reference>
<evidence type="ECO:0000256" key="2">
    <source>
        <dbReference type="ARBA" id="ARBA00023125"/>
    </source>
</evidence>
<dbReference type="Proteomes" id="UP001597277">
    <property type="component" value="Unassembled WGS sequence"/>
</dbReference>
<dbReference type="EMBL" id="JBHUEE010000003">
    <property type="protein sequence ID" value="MFD1717686.1"/>
    <property type="molecule type" value="Genomic_DNA"/>
</dbReference>
<dbReference type="SUPFAM" id="SSF46785">
    <property type="entry name" value="Winged helix' DNA-binding domain"/>
    <property type="match status" value="1"/>
</dbReference>
<proteinExistence type="predicted"/>
<dbReference type="Pfam" id="PF07729">
    <property type="entry name" value="FCD"/>
    <property type="match status" value="1"/>
</dbReference>
<dbReference type="SMART" id="SM00345">
    <property type="entry name" value="HTH_GNTR"/>
    <property type="match status" value="1"/>
</dbReference>
<evidence type="ECO:0000256" key="1">
    <source>
        <dbReference type="ARBA" id="ARBA00023015"/>
    </source>
</evidence>
<keyword evidence="3" id="KW-0804">Transcription</keyword>
<dbReference type="SMART" id="SM00895">
    <property type="entry name" value="FCD"/>
    <property type="match status" value="1"/>
</dbReference>
<dbReference type="InterPro" id="IPR011711">
    <property type="entry name" value="GntR_C"/>
</dbReference>
<comment type="caution">
    <text evidence="5">The sequence shown here is derived from an EMBL/GenBank/DDBJ whole genome shotgun (WGS) entry which is preliminary data.</text>
</comment>
<dbReference type="PANTHER" id="PTHR43537">
    <property type="entry name" value="TRANSCRIPTIONAL REGULATOR, GNTR FAMILY"/>
    <property type="match status" value="1"/>
</dbReference>
<evidence type="ECO:0000256" key="3">
    <source>
        <dbReference type="ARBA" id="ARBA00023163"/>
    </source>
</evidence>
<keyword evidence="1" id="KW-0805">Transcription regulation</keyword>
<keyword evidence="2" id="KW-0238">DNA-binding</keyword>
<dbReference type="Gene3D" id="1.10.10.10">
    <property type="entry name" value="Winged helix-like DNA-binding domain superfamily/Winged helix DNA-binding domain"/>
    <property type="match status" value="1"/>
</dbReference>
<dbReference type="InterPro" id="IPR036388">
    <property type="entry name" value="WH-like_DNA-bd_sf"/>
</dbReference>
<evidence type="ECO:0000259" key="4">
    <source>
        <dbReference type="PROSITE" id="PS50949"/>
    </source>
</evidence>
<feature type="domain" description="HTH gntR-type" evidence="4">
    <location>
        <begin position="10"/>
        <end position="77"/>
    </location>
</feature>
<dbReference type="PANTHER" id="PTHR43537:SF24">
    <property type="entry name" value="GLUCONATE OPERON TRANSCRIPTIONAL REPRESSOR"/>
    <property type="match status" value="1"/>
</dbReference>
<dbReference type="Pfam" id="PF00392">
    <property type="entry name" value="GntR"/>
    <property type="match status" value="1"/>
</dbReference>
<organism evidence="5 6">
    <name type="scientific">Georgenia deserti</name>
    <dbReference type="NCBI Taxonomy" id="2093781"/>
    <lineage>
        <taxon>Bacteria</taxon>
        <taxon>Bacillati</taxon>
        <taxon>Actinomycetota</taxon>
        <taxon>Actinomycetes</taxon>
        <taxon>Micrococcales</taxon>
        <taxon>Bogoriellaceae</taxon>
        <taxon>Georgenia</taxon>
    </lineage>
</organism>
<dbReference type="RefSeq" id="WP_388004464.1">
    <property type="nucleotide sequence ID" value="NZ_JBHUEE010000003.1"/>
</dbReference>
<accession>A0ABW4L6H6</accession>
<evidence type="ECO:0000313" key="5">
    <source>
        <dbReference type="EMBL" id="MFD1717686.1"/>
    </source>
</evidence>
<sequence>MTLDALPPRTSLSDYVVRVLRAKMATGELRPGEHLREADLAQQLDVSRGPVREALALLEAEGQVEIKRHRGAFVSVLTRQDVEEVHTLRAAIEALAGERATTRLTADHVAEMDHVLDAMKQTSGTVEPQEAARLDLAFHDVIYEAADHARLRRVWTSIRSQVSFFLITRNINFPDFPTVGYPEHHELRTVLASGDPAAARVAVEKHMSGAYSRLRQLELPER</sequence>
<dbReference type="InterPro" id="IPR008920">
    <property type="entry name" value="TF_FadR/GntR_C"/>
</dbReference>
<evidence type="ECO:0000313" key="6">
    <source>
        <dbReference type="Proteomes" id="UP001597277"/>
    </source>
</evidence>
<dbReference type="PROSITE" id="PS50949">
    <property type="entry name" value="HTH_GNTR"/>
    <property type="match status" value="1"/>
</dbReference>
<keyword evidence="6" id="KW-1185">Reference proteome</keyword>
<dbReference type="InterPro" id="IPR000524">
    <property type="entry name" value="Tscrpt_reg_HTH_GntR"/>
</dbReference>
<dbReference type="InterPro" id="IPR036390">
    <property type="entry name" value="WH_DNA-bd_sf"/>
</dbReference>
<gene>
    <name evidence="5" type="ORF">ACFSE6_07565</name>
</gene>
<dbReference type="Gene3D" id="1.20.120.530">
    <property type="entry name" value="GntR ligand-binding domain-like"/>
    <property type="match status" value="1"/>
</dbReference>
<dbReference type="SUPFAM" id="SSF48008">
    <property type="entry name" value="GntR ligand-binding domain-like"/>
    <property type="match status" value="1"/>
</dbReference>
<dbReference type="PRINTS" id="PR00035">
    <property type="entry name" value="HTHGNTR"/>
</dbReference>
<name>A0ABW4L6H6_9MICO</name>